<feature type="domain" description="FAD-binding" evidence="5">
    <location>
        <begin position="5"/>
        <end position="361"/>
    </location>
</feature>
<evidence type="ECO:0000259" key="5">
    <source>
        <dbReference type="Pfam" id="PF01494"/>
    </source>
</evidence>
<dbReference type="PRINTS" id="PR00420">
    <property type="entry name" value="RNGMNOXGNASE"/>
</dbReference>
<dbReference type="InterPro" id="IPR036188">
    <property type="entry name" value="FAD/NAD-bd_sf"/>
</dbReference>
<keyword evidence="4" id="KW-1133">Transmembrane helix</keyword>
<sequence>MHSNEVPVLIIGGGLTGLAASVFLSWHGIPSLLVDQHRGTSSHPKARAINPRTSELLRSVGLEAEVLANRSPIADNTDLIHVHTLGGAERVRLPRPQPADIGRLSPCGWSLIDQNRLEPLLRQRAENAGGQVRYSVRAERVHIDAEGATVVLADRETGAEETVRTRYVIAADGNRSRIGGNLGVGHRGPGSLSHLVSFFFRADLTEAIRGRRIIAAYVNNDRVKGTFMPLDNAERWAFNVSYHPEKGETPDDFTVQRCIDLVRLGVGEPDLAVEIEGTDRLPWEIAGRSAETMRHGPVFIAGDAAHVMPPTGAFGASTGIQDAHNLAWKIAYVIRGMAGPELLDSYDTERRPIAELMVRQSMLRFEVREGRAFEEVAGEMLDELVMSFGYRYPAGAFTGRTGDGSPEDPADPSAAPGCRAPHVELVRAGRTLSTIDLFGRNFVLLGGTEAEWIRAAGARAADRGLPVETHLVGSGHELQDPQGRWAEAYRAGPLDAVLVRPDGFVAWRADGPQTEEVVAEALGSVLHLPAPQPTLAALRD</sequence>
<dbReference type="Gene3D" id="3.30.9.10">
    <property type="entry name" value="D-Amino Acid Oxidase, subunit A, domain 2"/>
    <property type="match status" value="1"/>
</dbReference>
<reference evidence="6" key="1">
    <citation type="submission" date="2014-02" db="EMBL/GenBank/DDBJ databases">
        <title>Arenimycins C and D, pentangular polyphenols produced by an eDNA-derived gene cluster.</title>
        <authorList>
            <person name="Kang H.-S."/>
            <person name="Brady S.F."/>
        </authorList>
    </citation>
    <scope>NUCLEOTIDE SEQUENCE</scope>
</reference>
<evidence type="ECO:0000256" key="2">
    <source>
        <dbReference type="ARBA" id="ARBA00022630"/>
    </source>
</evidence>
<dbReference type="Gene3D" id="3.40.30.120">
    <property type="match status" value="1"/>
</dbReference>
<evidence type="ECO:0000256" key="3">
    <source>
        <dbReference type="ARBA" id="ARBA00022827"/>
    </source>
</evidence>
<keyword evidence="4" id="KW-0812">Transmembrane</keyword>
<feature type="transmembrane region" description="Helical" evidence="4">
    <location>
        <begin position="6"/>
        <end position="29"/>
    </location>
</feature>
<dbReference type="AlphaFoldDB" id="A0A0C4SD13"/>
<name>A0A0C4SD13_9BACT</name>
<accession>A0A0C4SD13</accession>
<keyword evidence="6" id="KW-0560">Oxidoreductase</keyword>
<dbReference type="PANTHER" id="PTHR43004:SF19">
    <property type="entry name" value="BINDING MONOOXYGENASE, PUTATIVE (JCVI)-RELATED"/>
    <property type="match status" value="1"/>
</dbReference>
<gene>
    <name evidence="6" type="primary">arn17</name>
</gene>
<dbReference type="Pfam" id="PF01494">
    <property type="entry name" value="FAD_binding_3"/>
    <property type="match status" value="1"/>
</dbReference>
<protein>
    <submittedName>
        <fullName evidence="6">FAD-dependent monooxygenase</fullName>
    </submittedName>
</protein>
<dbReference type="GO" id="GO:0071949">
    <property type="term" value="F:FAD binding"/>
    <property type="evidence" value="ECO:0007669"/>
    <property type="project" value="InterPro"/>
</dbReference>
<proteinExistence type="predicted"/>
<dbReference type="PANTHER" id="PTHR43004">
    <property type="entry name" value="TRK SYSTEM POTASSIUM UPTAKE PROTEIN"/>
    <property type="match status" value="1"/>
</dbReference>
<comment type="cofactor">
    <cofactor evidence="1">
        <name>FAD</name>
        <dbReference type="ChEBI" id="CHEBI:57692"/>
    </cofactor>
</comment>
<dbReference type="InterPro" id="IPR050641">
    <property type="entry name" value="RIFMO-like"/>
</dbReference>
<evidence type="ECO:0000256" key="4">
    <source>
        <dbReference type="SAM" id="Phobius"/>
    </source>
</evidence>
<dbReference type="GO" id="GO:0016709">
    <property type="term" value="F:oxidoreductase activity, acting on paired donors, with incorporation or reduction of molecular oxygen, NAD(P)H as one donor, and incorporation of one atom of oxygen"/>
    <property type="evidence" value="ECO:0007669"/>
    <property type="project" value="UniProtKB-ARBA"/>
</dbReference>
<dbReference type="Gene3D" id="3.50.50.60">
    <property type="entry name" value="FAD/NAD(P)-binding domain"/>
    <property type="match status" value="1"/>
</dbReference>
<keyword evidence="2" id="KW-0285">Flavoprotein</keyword>
<keyword evidence="4" id="KW-0472">Membrane</keyword>
<dbReference type="InterPro" id="IPR002938">
    <property type="entry name" value="FAD-bd"/>
</dbReference>
<evidence type="ECO:0000256" key="1">
    <source>
        <dbReference type="ARBA" id="ARBA00001974"/>
    </source>
</evidence>
<organism evidence="6">
    <name type="scientific">uncultured bacterium BAC-AB1442/1414/561</name>
    <dbReference type="NCBI Taxonomy" id="1562172"/>
    <lineage>
        <taxon>Bacteria</taxon>
        <taxon>environmental samples</taxon>
    </lineage>
</organism>
<evidence type="ECO:0000313" key="6">
    <source>
        <dbReference type="EMBL" id="AIW62996.1"/>
    </source>
</evidence>
<keyword evidence="3" id="KW-0274">FAD</keyword>
<dbReference type="EMBL" id="KJ440489">
    <property type="protein sequence ID" value="AIW62996.1"/>
    <property type="molecule type" value="Genomic_DNA"/>
</dbReference>
<keyword evidence="6" id="KW-0503">Monooxygenase</keyword>
<dbReference type="Pfam" id="PF21274">
    <property type="entry name" value="Rng_hyd_C"/>
    <property type="match status" value="1"/>
</dbReference>
<dbReference type="SUPFAM" id="SSF51905">
    <property type="entry name" value="FAD/NAD(P)-binding domain"/>
    <property type="match status" value="1"/>
</dbReference>